<dbReference type="InterPro" id="IPR009582">
    <property type="entry name" value="Spc2/SPCS2"/>
</dbReference>
<dbReference type="InParanoid" id="I2H6Z8"/>
<dbReference type="PANTHER" id="PTHR13085">
    <property type="entry name" value="MICROSOMAL SIGNAL PEPTIDASE 25 KDA SUBUNIT"/>
    <property type="match status" value="1"/>
</dbReference>
<dbReference type="GO" id="GO:0006465">
    <property type="term" value="P:signal peptide processing"/>
    <property type="evidence" value="ECO:0007669"/>
    <property type="project" value="EnsemblFungi"/>
</dbReference>
<dbReference type="eggNOG" id="ENOG502S2C7">
    <property type="taxonomic scope" value="Eukaryota"/>
</dbReference>
<comment type="similarity">
    <text evidence="2">Belongs to the SPCS2 family.</text>
</comment>
<protein>
    <recommendedName>
        <fullName evidence="3">Signal peptidase complex subunit 2</fullName>
    </recommendedName>
</protein>
<keyword evidence="11" id="KW-1185">Reference proteome</keyword>
<keyword evidence="4 9" id="KW-0812">Transmembrane</keyword>
<evidence type="ECO:0000256" key="5">
    <source>
        <dbReference type="ARBA" id="ARBA00022824"/>
    </source>
</evidence>
<evidence type="ECO:0000313" key="10">
    <source>
        <dbReference type="EMBL" id="CCH62150.1"/>
    </source>
</evidence>
<dbReference type="AlphaFoldDB" id="I2H6Z8"/>
<dbReference type="GO" id="GO:0045047">
    <property type="term" value="P:protein targeting to ER"/>
    <property type="evidence" value="ECO:0007669"/>
    <property type="project" value="EnsemblFungi"/>
</dbReference>
<evidence type="ECO:0000256" key="8">
    <source>
        <dbReference type="ARBA" id="ARBA00045608"/>
    </source>
</evidence>
<keyword evidence="7 9" id="KW-0472">Membrane</keyword>
<evidence type="ECO:0000313" key="11">
    <source>
        <dbReference type="Proteomes" id="UP000002866"/>
    </source>
</evidence>
<dbReference type="PANTHER" id="PTHR13085:SF0">
    <property type="entry name" value="SIGNAL PEPTIDASE COMPLEX SUBUNIT 2"/>
    <property type="match status" value="1"/>
</dbReference>
<dbReference type="EMBL" id="HE806322">
    <property type="protein sequence ID" value="CCH62150.1"/>
    <property type="molecule type" value="Genomic_DNA"/>
</dbReference>
<dbReference type="STRING" id="1071380.I2H6Z8"/>
<name>I2H6Z8_HENB6</name>
<proteinExistence type="inferred from homology"/>
<evidence type="ECO:0000256" key="7">
    <source>
        <dbReference type="ARBA" id="ARBA00023136"/>
    </source>
</evidence>
<evidence type="ECO:0000256" key="9">
    <source>
        <dbReference type="SAM" id="Phobius"/>
    </source>
</evidence>
<evidence type="ECO:0000256" key="2">
    <source>
        <dbReference type="ARBA" id="ARBA00007324"/>
    </source>
</evidence>
<keyword evidence="6 9" id="KW-1133">Transmembrane helix</keyword>
<accession>I2H6Z8</accession>
<dbReference type="OrthoDB" id="29558at2759"/>
<sequence length="187" mass="21912">MSKPINVYSIPELRQALDEALPITLKRLNYTQSHLFQDIKLGLGYSMGLIAATSFLLDKKFKWNQTLFYQKLLVGLYFILSITFWIFNHFIEKGLTYQGINKKDSIKLKIMSRLIENNSRGNSNNDTPIYQIHFKLINVNNSTEKNNELTSELLVTKIFSEQGYLQTNLFYEYLNDQINLLKEKKKN</sequence>
<dbReference type="GO" id="GO:0008233">
    <property type="term" value="F:peptidase activity"/>
    <property type="evidence" value="ECO:0007669"/>
    <property type="project" value="EnsemblFungi"/>
</dbReference>
<organism evidence="10 11">
    <name type="scientific">Henningerozyma blattae (strain ATCC 34711 / CBS 6284 / DSM 70876 / NBRC 10599 / NRRL Y-10934 / UCD 77-7)</name>
    <name type="common">Yeast</name>
    <name type="synonym">Tetrapisispora blattae</name>
    <dbReference type="NCBI Taxonomy" id="1071380"/>
    <lineage>
        <taxon>Eukaryota</taxon>
        <taxon>Fungi</taxon>
        <taxon>Dikarya</taxon>
        <taxon>Ascomycota</taxon>
        <taxon>Saccharomycotina</taxon>
        <taxon>Saccharomycetes</taxon>
        <taxon>Saccharomycetales</taxon>
        <taxon>Saccharomycetaceae</taxon>
        <taxon>Henningerozyma</taxon>
    </lineage>
</organism>
<reference evidence="10 11" key="1">
    <citation type="journal article" date="2011" name="Proc. Natl. Acad. Sci. U.S.A.">
        <title>Evolutionary erosion of yeast sex chromosomes by mating-type switching accidents.</title>
        <authorList>
            <person name="Gordon J.L."/>
            <person name="Armisen D."/>
            <person name="Proux-Wera E."/>
            <person name="Oheigeartaigh S.S."/>
            <person name="Byrne K.P."/>
            <person name="Wolfe K.H."/>
        </authorList>
    </citation>
    <scope>NUCLEOTIDE SEQUENCE [LARGE SCALE GENOMIC DNA]</scope>
    <source>
        <strain evidence="11">ATCC 34711 / CBS 6284 / DSM 70876 / NBRC 10599 / NRRL Y-10934 / UCD 77-7</strain>
    </source>
</reference>
<dbReference type="GO" id="GO:0005787">
    <property type="term" value="C:signal peptidase complex"/>
    <property type="evidence" value="ECO:0007669"/>
    <property type="project" value="EnsemblFungi"/>
</dbReference>
<evidence type="ECO:0000256" key="3">
    <source>
        <dbReference type="ARBA" id="ARBA00017057"/>
    </source>
</evidence>
<evidence type="ECO:0000256" key="1">
    <source>
        <dbReference type="ARBA" id="ARBA00004477"/>
    </source>
</evidence>
<feature type="transmembrane region" description="Helical" evidence="9">
    <location>
        <begin position="39"/>
        <end position="57"/>
    </location>
</feature>
<dbReference type="HOGENOM" id="CLU_131066_0_0_1"/>
<evidence type="ECO:0000256" key="6">
    <source>
        <dbReference type="ARBA" id="ARBA00022989"/>
    </source>
</evidence>
<dbReference type="Proteomes" id="UP000002866">
    <property type="component" value="Chromosome 7"/>
</dbReference>
<dbReference type="RefSeq" id="XP_004181669.1">
    <property type="nucleotide sequence ID" value="XM_004181621.1"/>
</dbReference>
<evidence type="ECO:0000256" key="4">
    <source>
        <dbReference type="ARBA" id="ARBA00022692"/>
    </source>
</evidence>
<dbReference type="FunCoup" id="I2H6Z8">
    <property type="interactions" value="96"/>
</dbReference>
<dbReference type="Pfam" id="PF06703">
    <property type="entry name" value="SPC25"/>
    <property type="match status" value="1"/>
</dbReference>
<feature type="transmembrane region" description="Helical" evidence="9">
    <location>
        <begin position="69"/>
        <end position="87"/>
    </location>
</feature>
<dbReference type="GeneID" id="14497282"/>
<keyword evidence="5" id="KW-0256">Endoplasmic reticulum</keyword>
<dbReference type="OMA" id="TKYDPIY"/>
<dbReference type="GO" id="GO:0120236">
    <property type="term" value="P:negative regulation of post-translational protein targeting to membrane, translocation"/>
    <property type="evidence" value="ECO:0007669"/>
    <property type="project" value="EnsemblFungi"/>
</dbReference>
<dbReference type="KEGG" id="tbl:TBLA_0G02080"/>
<comment type="function">
    <text evidence="8">Component of the signal peptidase complex (SPC) which catalyzes the cleavage of N-terminal signal sequences from nascent proteins as they are translocated into the lumen of the endoplasmic reticulum. Enhances the enzymatic activity of SPC and facilitates the interactions between different components of the translocation site.</text>
</comment>
<gene>
    <name evidence="10" type="primary">TBLA0G02080</name>
    <name evidence="10" type="ORF">TBLA_0G02080</name>
</gene>
<comment type="subcellular location">
    <subcellularLocation>
        <location evidence="1">Endoplasmic reticulum membrane</location>
        <topology evidence="1">Multi-pass membrane protein</topology>
    </subcellularLocation>
</comment>